<reference evidence="13" key="1">
    <citation type="submission" date="2016-10" db="EMBL/GenBank/DDBJ databases">
        <authorList>
            <person name="Varghese N."/>
            <person name="Submissions S."/>
        </authorList>
    </citation>
    <scope>NUCLEOTIDE SEQUENCE [LARGE SCALE GENOMIC DNA]</scope>
    <source>
        <strain evidence="13">DSM 17071</strain>
    </source>
</reference>
<dbReference type="InterPro" id="IPR029752">
    <property type="entry name" value="D-isomer_DH_CS1"/>
</dbReference>
<evidence type="ECO:0000256" key="3">
    <source>
        <dbReference type="ARBA" id="ARBA00052239"/>
    </source>
</evidence>
<evidence type="ECO:0000256" key="4">
    <source>
        <dbReference type="ARBA" id="ARBA00052769"/>
    </source>
</evidence>
<organism evidence="12 13">
    <name type="scientific">Chryseobacterium taeanense</name>
    <dbReference type="NCBI Taxonomy" id="311334"/>
    <lineage>
        <taxon>Bacteria</taxon>
        <taxon>Pseudomonadati</taxon>
        <taxon>Bacteroidota</taxon>
        <taxon>Flavobacteriia</taxon>
        <taxon>Flavobacteriales</taxon>
        <taxon>Weeksellaceae</taxon>
        <taxon>Chryseobacterium group</taxon>
        <taxon>Chryseobacterium</taxon>
    </lineage>
</organism>
<evidence type="ECO:0000313" key="13">
    <source>
        <dbReference type="Proteomes" id="UP000198869"/>
    </source>
</evidence>
<keyword evidence="13" id="KW-1185">Reference proteome</keyword>
<dbReference type="STRING" id="311334.SAMN05421846_107118"/>
<dbReference type="Gene3D" id="3.40.50.720">
    <property type="entry name" value="NAD(P)-binding Rossmann-like Domain"/>
    <property type="match status" value="2"/>
</dbReference>
<protein>
    <recommendedName>
        <fullName evidence="8">Glyoxylate/hydroxypyruvate reductase B</fullName>
        <ecNumber evidence="6">1.1.1.79</ecNumber>
        <ecNumber evidence="7">1.1.1.81</ecNumber>
    </recommendedName>
</protein>
<dbReference type="InterPro" id="IPR050223">
    <property type="entry name" value="D-isomer_2-hydroxyacid_DH"/>
</dbReference>
<comment type="catalytic activity">
    <reaction evidence="2">
        <text>(R)-glycerate + NAD(+) = 3-hydroxypyruvate + NADH + H(+)</text>
        <dbReference type="Rhea" id="RHEA:17905"/>
        <dbReference type="ChEBI" id="CHEBI:15378"/>
        <dbReference type="ChEBI" id="CHEBI:16659"/>
        <dbReference type="ChEBI" id="CHEBI:17180"/>
        <dbReference type="ChEBI" id="CHEBI:57540"/>
        <dbReference type="ChEBI" id="CHEBI:57945"/>
        <dbReference type="EC" id="1.1.1.81"/>
    </reaction>
</comment>
<dbReference type="PANTHER" id="PTHR10996:SF283">
    <property type="entry name" value="GLYOXYLATE_HYDROXYPYRUVATE REDUCTASE B"/>
    <property type="match status" value="1"/>
</dbReference>
<dbReference type="Proteomes" id="UP000198869">
    <property type="component" value="Unassembled WGS sequence"/>
</dbReference>
<comment type="catalytic activity">
    <reaction evidence="4">
        <text>glycolate + NADP(+) = glyoxylate + NADPH + H(+)</text>
        <dbReference type="Rhea" id="RHEA:10992"/>
        <dbReference type="ChEBI" id="CHEBI:15378"/>
        <dbReference type="ChEBI" id="CHEBI:29805"/>
        <dbReference type="ChEBI" id="CHEBI:36655"/>
        <dbReference type="ChEBI" id="CHEBI:57783"/>
        <dbReference type="ChEBI" id="CHEBI:58349"/>
        <dbReference type="EC" id="1.1.1.79"/>
    </reaction>
</comment>
<dbReference type="InterPro" id="IPR006140">
    <property type="entry name" value="D-isomer_DH_NAD-bd"/>
</dbReference>
<dbReference type="SUPFAM" id="SSF51735">
    <property type="entry name" value="NAD(P)-binding Rossmann-fold domains"/>
    <property type="match status" value="1"/>
</dbReference>
<dbReference type="CDD" id="cd05301">
    <property type="entry name" value="GDH"/>
    <property type="match status" value="1"/>
</dbReference>
<dbReference type="EMBL" id="FNDW01000007">
    <property type="protein sequence ID" value="SDI42100.1"/>
    <property type="molecule type" value="Genomic_DNA"/>
</dbReference>
<dbReference type="Pfam" id="PF00389">
    <property type="entry name" value="2-Hacid_dh"/>
    <property type="match status" value="1"/>
</dbReference>
<dbReference type="InterPro" id="IPR036291">
    <property type="entry name" value="NAD(P)-bd_dom_sf"/>
</dbReference>
<comment type="catalytic activity">
    <reaction evidence="3">
        <text>(R)-glycerate + NADP(+) = 3-hydroxypyruvate + NADPH + H(+)</text>
        <dbReference type="Rhea" id="RHEA:18657"/>
        <dbReference type="ChEBI" id="CHEBI:15378"/>
        <dbReference type="ChEBI" id="CHEBI:16659"/>
        <dbReference type="ChEBI" id="CHEBI:17180"/>
        <dbReference type="ChEBI" id="CHEBI:57783"/>
        <dbReference type="ChEBI" id="CHEBI:58349"/>
        <dbReference type="EC" id="1.1.1.81"/>
    </reaction>
</comment>
<gene>
    <name evidence="12" type="ORF">SAMN05421846_107118</name>
</gene>
<dbReference type="Pfam" id="PF02826">
    <property type="entry name" value="2-Hacid_dh_C"/>
    <property type="match status" value="1"/>
</dbReference>
<dbReference type="GO" id="GO:0005829">
    <property type="term" value="C:cytosol"/>
    <property type="evidence" value="ECO:0007669"/>
    <property type="project" value="TreeGrafter"/>
</dbReference>
<dbReference type="SUPFAM" id="SSF52283">
    <property type="entry name" value="Formate/glycerate dehydrogenase catalytic domain-like"/>
    <property type="match status" value="1"/>
</dbReference>
<proteinExistence type="inferred from homology"/>
<accession>A0A1G8KGW6</accession>
<keyword evidence="1 9" id="KW-0560">Oxidoreductase</keyword>
<dbReference type="EC" id="1.1.1.79" evidence="6"/>
<dbReference type="PANTHER" id="PTHR10996">
    <property type="entry name" value="2-HYDROXYACID DEHYDROGENASE-RELATED"/>
    <property type="match status" value="1"/>
</dbReference>
<dbReference type="EC" id="1.1.1.81" evidence="7"/>
<feature type="domain" description="D-isomer specific 2-hydroxyacid dehydrogenase catalytic" evidence="10">
    <location>
        <begin position="5"/>
        <end position="319"/>
    </location>
</feature>
<evidence type="ECO:0000259" key="11">
    <source>
        <dbReference type="Pfam" id="PF02826"/>
    </source>
</evidence>
<dbReference type="GO" id="GO:0051287">
    <property type="term" value="F:NAD binding"/>
    <property type="evidence" value="ECO:0007669"/>
    <property type="project" value="InterPro"/>
</dbReference>
<evidence type="ECO:0000256" key="9">
    <source>
        <dbReference type="RuleBase" id="RU003719"/>
    </source>
</evidence>
<dbReference type="RefSeq" id="WP_089858680.1">
    <property type="nucleotide sequence ID" value="NZ_FNDW01000007.1"/>
</dbReference>
<evidence type="ECO:0000256" key="5">
    <source>
        <dbReference type="ARBA" id="ARBA00061278"/>
    </source>
</evidence>
<evidence type="ECO:0000313" key="12">
    <source>
        <dbReference type="EMBL" id="SDI42100.1"/>
    </source>
</evidence>
<dbReference type="FunFam" id="3.40.50.720:FF:000026">
    <property type="entry name" value="Glyoxylate/hydroxypyruvate reductase B"/>
    <property type="match status" value="1"/>
</dbReference>
<name>A0A1G8KGW6_9FLAO</name>
<comment type="similarity">
    <text evidence="5">Belongs to the D-isomer specific 2-hydroxyacid dehydrogenase family. GhrB subfamily.</text>
</comment>
<evidence type="ECO:0000256" key="7">
    <source>
        <dbReference type="ARBA" id="ARBA00066674"/>
    </source>
</evidence>
<evidence type="ECO:0000256" key="6">
    <source>
        <dbReference type="ARBA" id="ARBA00066661"/>
    </source>
</evidence>
<dbReference type="AlphaFoldDB" id="A0A1G8KGW6"/>
<sequence>MKVFINKRIPEIGINMLKEAGLEVFIPDHDNLSREEWLSYCKSHDMILSVGAEFKYDKDFFNECPNVKAIALYSVGFDHVDIQEANSRKIPVGNTPDVLSKATSDIAFLLMQSVARRASYNFEKVKVGNWGDFDPLHALGQELYGKTLGIFGLGRIGFEMAKKSKAAFDMNIIYHNRHRNQEAENELGAKYVSFEELISRSDVLSIHANFKEEQKELFNADVFKEMKENAIFINTARGGFHNQKDLYDALAEHKIWGAGLDVTNPEPIFKDDPILELSNVCVLPHIGSATVEARNGMAKIAAENLIAFSKGEKMPACINPEVYSEKS</sequence>
<dbReference type="OrthoDB" id="9777288at2"/>
<evidence type="ECO:0000256" key="8">
    <source>
        <dbReference type="ARBA" id="ARBA00073362"/>
    </source>
</evidence>
<evidence type="ECO:0000256" key="2">
    <source>
        <dbReference type="ARBA" id="ARBA00051801"/>
    </source>
</evidence>
<dbReference type="GO" id="GO:0016618">
    <property type="term" value="F:hydroxypyruvate reductase [NAD(P)H] activity"/>
    <property type="evidence" value="ECO:0007669"/>
    <property type="project" value="UniProtKB-EC"/>
</dbReference>
<evidence type="ECO:0000259" key="10">
    <source>
        <dbReference type="Pfam" id="PF00389"/>
    </source>
</evidence>
<dbReference type="PROSITE" id="PS00065">
    <property type="entry name" value="D_2_HYDROXYACID_DH_1"/>
    <property type="match status" value="1"/>
</dbReference>
<evidence type="ECO:0000256" key="1">
    <source>
        <dbReference type="ARBA" id="ARBA00023002"/>
    </source>
</evidence>
<feature type="domain" description="D-isomer specific 2-hydroxyacid dehydrogenase NAD-binding" evidence="11">
    <location>
        <begin position="110"/>
        <end position="287"/>
    </location>
</feature>
<dbReference type="InterPro" id="IPR006139">
    <property type="entry name" value="D-isomer_2_OHA_DH_cat_dom"/>
</dbReference>
<dbReference type="GO" id="GO:0030267">
    <property type="term" value="F:glyoxylate reductase (NADPH) activity"/>
    <property type="evidence" value="ECO:0007669"/>
    <property type="project" value="UniProtKB-EC"/>
</dbReference>